<evidence type="ECO:0000256" key="1">
    <source>
        <dbReference type="ARBA" id="ARBA00006069"/>
    </source>
</evidence>
<evidence type="ECO:0000256" key="3">
    <source>
        <dbReference type="SAM" id="MobiDB-lite"/>
    </source>
</evidence>
<feature type="region of interest" description="Disordered" evidence="3">
    <location>
        <begin position="162"/>
        <end position="325"/>
    </location>
</feature>
<dbReference type="EMBL" id="DS469603">
    <property type="protein sequence ID" value="EDO39695.1"/>
    <property type="molecule type" value="Genomic_DNA"/>
</dbReference>
<dbReference type="HOGENOM" id="CLU_856073_0_0_1"/>
<dbReference type="GO" id="GO:0000340">
    <property type="term" value="F:RNA 7-methylguanosine cap binding"/>
    <property type="evidence" value="ECO:0007669"/>
    <property type="project" value="InterPro"/>
</dbReference>
<evidence type="ECO:0000256" key="2">
    <source>
        <dbReference type="ARBA" id="ARBA00019876"/>
    </source>
</evidence>
<evidence type="ECO:0000313" key="5">
    <source>
        <dbReference type="Proteomes" id="UP000001593"/>
    </source>
</evidence>
<dbReference type="eggNOG" id="ENOG502QRX4">
    <property type="taxonomic scope" value="Eukaryota"/>
</dbReference>
<sequence>MQAKKSKIVRQKAQDLIPKDLPKIPTGDIRPDALLVFGVNEMSTKDVFEYFKVYGPGSIEWIDDASCNVVWDDEHTAKRALLEMSRKPEGEPEDDKIIWRAGPPCDMAKDGLVMRFATKKDKKQPDAAKRSMYYLVHGYPGQQGKKGLVSKSRKRKILQEQERARHKYSGEPDVQFVEEMELDEPEEMETDEPAIKVIVKNDRSTDKVKSDVPARLRMRMYADDIRGKDEGDHDDDEDDGDRDFKRDRKLRAADRLGAPEQEKEAVEKNDEKEEKEQQKKEEGTSDKAPSPKGIDLRAKLKSRRRHGFDFINRPSLSIEIREEDS</sequence>
<dbReference type="STRING" id="45351.A7S9F4"/>
<gene>
    <name evidence="4" type="ORF">NEMVEDRAFT_v1g243744</name>
</gene>
<accession>A7S9F4</accession>
<feature type="compositionally biased region" description="Basic and acidic residues" evidence="3">
    <location>
        <begin position="242"/>
        <end position="254"/>
    </location>
</feature>
<feature type="compositionally biased region" description="Acidic residues" evidence="3">
    <location>
        <begin position="176"/>
        <end position="192"/>
    </location>
</feature>
<dbReference type="InParanoid" id="A7S9F4"/>
<name>A7S9F4_NEMVE</name>
<dbReference type="InterPro" id="IPR012677">
    <property type="entry name" value="Nucleotide-bd_a/b_plait_sf"/>
</dbReference>
<feature type="compositionally biased region" description="Basic and acidic residues" evidence="3">
    <location>
        <begin position="199"/>
        <end position="231"/>
    </location>
</feature>
<dbReference type="Pfam" id="PF10309">
    <property type="entry name" value="NCBP3"/>
    <property type="match status" value="1"/>
</dbReference>
<comment type="similarity">
    <text evidence="1">Belongs to the NCBP3 family.</text>
</comment>
<dbReference type="Proteomes" id="UP000001593">
    <property type="component" value="Unassembled WGS sequence"/>
</dbReference>
<dbReference type="InterPro" id="IPR019416">
    <property type="entry name" value="NCBP3"/>
</dbReference>
<evidence type="ECO:0000313" key="4">
    <source>
        <dbReference type="EMBL" id="EDO39695.1"/>
    </source>
</evidence>
<dbReference type="GO" id="GO:0003729">
    <property type="term" value="F:mRNA binding"/>
    <property type="evidence" value="ECO:0007669"/>
    <property type="project" value="InterPro"/>
</dbReference>
<feature type="compositionally biased region" description="Acidic residues" evidence="3">
    <location>
        <begin position="232"/>
        <end position="241"/>
    </location>
</feature>
<dbReference type="OMA" id="VWDDEHT"/>
<organism evidence="4 5">
    <name type="scientific">Nematostella vectensis</name>
    <name type="common">Starlet sea anemone</name>
    <dbReference type="NCBI Taxonomy" id="45351"/>
    <lineage>
        <taxon>Eukaryota</taxon>
        <taxon>Metazoa</taxon>
        <taxon>Cnidaria</taxon>
        <taxon>Anthozoa</taxon>
        <taxon>Hexacorallia</taxon>
        <taxon>Actiniaria</taxon>
        <taxon>Edwardsiidae</taxon>
        <taxon>Nematostella</taxon>
    </lineage>
</organism>
<dbReference type="PANTHER" id="PTHR16291">
    <property type="entry name" value="NUCLEAR CAP-BINDING PROTEIN SUBUNIT 3"/>
    <property type="match status" value="1"/>
</dbReference>
<dbReference type="AlphaFoldDB" id="A7S9F4"/>
<protein>
    <recommendedName>
        <fullName evidence="2">Nuclear cap-binding protein subunit 3</fullName>
    </recommendedName>
</protein>
<dbReference type="PANTHER" id="PTHR16291:SF0">
    <property type="entry name" value="NUCLEAR CAP-BINDING PROTEIN SUBUNIT 3"/>
    <property type="match status" value="1"/>
</dbReference>
<reference evidence="4 5" key="1">
    <citation type="journal article" date="2007" name="Science">
        <title>Sea anemone genome reveals ancestral eumetazoan gene repertoire and genomic organization.</title>
        <authorList>
            <person name="Putnam N.H."/>
            <person name="Srivastava M."/>
            <person name="Hellsten U."/>
            <person name="Dirks B."/>
            <person name="Chapman J."/>
            <person name="Salamov A."/>
            <person name="Terry A."/>
            <person name="Shapiro H."/>
            <person name="Lindquist E."/>
            <person name="Kapitonov V.V."/>
            <person name="Jurka J."/>
            <person name="Genikhovich G."/>
            <person name="Grigoriev I.V."/>
            <person name="Lucas S.M."/>
            <person name="Steele R.E."/>
            <person name="Finnerty J.R."/>
            <person name="Technau U."/>
            <person name="Martindale M.Q."/>
            <person name="Rokhsar D.S."/>
        </authorList>
    </citation>
    <scope>NUCLEOTIDE SEQUENCE [LARGE SCALE GENOMIC DNA]</scope>
    <source>
        <strain evidence="5">CH2 X CH6</strain>
    </source>
</reference>
<keyword evidence="5" id="KW-1185">Reference proteome</keyword>
<proteinExistence type="inferred from homology"/>
<feature type="compositionally biased region" description="Basic and acidic residues" evidence="3">
    <location>
        <begin position="260"/>
        <end position="285"/>
    </location>
</feature>
<dbReference type="Gene3D" id="3.30.70.330">
    <property type="match status" value="1"/>
</dbReference>